<dbReference type="EMBL" id="CAVMBE010000089">
    <property type="protein sequence ID" value="CAK4033588.1"/>
    <property type="molecule type" value="Genomic_DNA"/>
</dbReference>
<keyword evidence="9" id="KW-1185">Reference proteome</keyword>
<keyword evidence="7" id="KW-0472">Membrane</keyword>
<feature type="transmembrane region" description="Helical" evidence="7">
    <location>
        <begin position="63"/>
        <end position="85"/>
    </location>
</feature>
<evidence type="ECO:0000256" key="1">
    <source>
        <dbReference type="ARBA" id="ARBA00009865"/>
    </source>
</evidence>
<reference evidence="8" key="1">
    <citation type="submission" date="2023-11" db="EMBL/GenBank/DDBJ databases">
        <authorList>
            <person name="Alioto T."/>
            <person name="Alioto T."/>
            <person name="Gomez Garrido J."/>
        </authorList>
    </citation>
    <scope>NUCLEOTIDE SEQUENCE</scope>
</reference>
<dbReference type="PANTHER" id="PTHR42812:SF5">
    <property type="entry name" value="ENDO-ARABINASE"/>
    <property type="match status" value="1"/>
</dbReference>
<dbReference type="Pfam" id="PF04616">
    <property type="entry name" value="Glyco_hydro_43"/>
    <property type="match status" value="1"/>
</dbReference>
<evidence type="ECO:0000256" key="5">
    <source>
        <dbReference type="RuleBase" id="RU361187"/>
    </source>
</evidence>
<name>A0AAI8Z704_9PEZI</name>
<evidence type="ECO:0000256" key="6">
    <source>
        <dbReference type="SAM" id="MobiDB-lite"/>
    </source>
</evidence>
<comment type="caution">
    <text evidence="8">The sequence shown here is derived from an EMBL/GenBank/DDBJ whole genome shotgun (WGS) entry which is preliminary data.</text>
</comment>
<dbReference type="InterPro" id="IPR006710">
    <property type="entry name" value="Glyco_hydro_43"/>
</dbReference>
<dbReference type="AlphaFoldDB" id="A0AAI8Z704"/>
<comment type="similarity">
    <text evidence="1 5">Belongs to the glycosyl hydrolase 43 family.</text>
</comment>
<evidence type="ECO:0000256" key="4">
    <source>
        <dbReference type="PIRSR" id="PIRSR606710-2"/>
    </source>
</evidence>
<dbReference type="Gene3D" id="2.115.10.20">
    <property type="entry name" value="Glycosyl hydrolase domain, family 43"/>
    <property type="match status" value="1"/>
</dbReference>
<evidence type="ECO:0000256" key="2">
    <source>
        <dbReference type="ARBA" id="ARBA00022801"/>
    </source>
</evidence>
<accession>A0AAI8Z704</accession>
<keyword evidence="7" id="KW-1133">Transmembrane helix</keyword>
<dbReference type="Proteomes" id="UP001296104">
    <property type="component" value="Unassembled WGS sequence"/>
</dbReference>
<evidence type="ECO:0000256" key="3">
    <source>
        <dbReference type="ARBA" id="ARBA00023295"/>
    </source>
</evidence>
<feature type="region of interest" description="Disordered" evidence="6">
    <location>
        <begin position="26"/>
        <end position="47"/>
    </location>
</feature>
<keyword evidence="2 5" id="KW-0378">Hydrolase</keyword>
<organism evidence="8 9">
    <name type="scientific">Lecanosticta acicola</name>
    <dbReference type="NCBI Taxonomy" id="111012"/>
    <lineage>
        <taxon>Eukaryota</taxon>
        <taxon>Fungi</taxon>
        <taxon>Dikarya</taxon>
        <taxon>Ascomycota</taxon>
        <taxon>Pezizomycotina</taxon>
        <taxon>Dothideomycetes</taxon>
        <taxon>Dothideomycetidae</taxon>
        <taxon>Mycosphaerellales</taxon>
        <taxon>Mycosphaerellaceae</taxon>
        <taxon>Lecanosticta</taxon>
    </lineage>
</organism>
<keyword evidence="3 5" id="KW-0326">Glycosidase</keyword>
<dbReference type="GO" id="GO:0004553">
    <property type="term" value="F:hydrolase activity, hydrolyzing O-glycosyl compounds"/>
    <property type="evidence" value="ECO:0007669"/>
    <property type="project" value="InterPro"/>
</dbReference>
<sequence length="481" mass="52542">MNQPPFTPPDMTFFQRYFTKPRLVTTTTPTSASLPKDQEKNCPPDQAEQQEYRTFSFLSLGSLVLLPIMLIILFGVIATVVAVTLDRDHHARVSGDGDGNVILPQHHNSPIRRAIPSNFPDPAILYANGTWYAFATNNAAGVLAQGKSDAAEYTVDYGRANVQMATSSDFLDWTLASLADQPLSTTGDWTHNVEDGKIVVPHVSFTWAPAVIQRDDGKYVMYYADRPKGQSPYRHWDNPHHPFPHCIGAAVSETNSPAGPYKAQNDSLACPMLEGGAIDPQAIRDINGTIYLTYKIDGNNIGAGGECGNTRGQIVPTPIMLQKLSPDALTPDGDPVEILHNIPTDGPLVEAPMLVRSPDGIYFLFFSSGCTRLNSYTTRYATARQIHGPYLRAPRPLLQTGDWGLVAPGSVGVAQDGRGAFHLALHARVPFGRVGRVRAMFSSSLVLEGETARLVGDNRTVSLEQDRPGWYDWIDGDDKIG</sequence>
<evidence type="ECO:0000313" key="8">
    <source>
        <dbReference type="EMBL" id="CAK4033588.1"/>
    </source>
</evidence>
<feature type="site" description="Important for catalytic activity, responsible for pKa modulation of the active site Glu and correct orientation of both the proton donor and substrate" evidence="4">
    <location>
        <position position="279"/>
    </location>
</feature>
<gene>
    <name evidence="8" type="ORF">LECACI_7A008746</name>
</gene>
<proteinExistence type="inferred from homology"/>
<dbReference type="CDD" id="cd08999">
    <property type="entry name" value="GH43_ABN-like"/>
    <property type="match status" value="1"/>
</dbReference>
<evidence type="ECO:0000256" key="7">
    <source>
        <dbReference type="SAM" id="Phobius"/>
    </source>
</evidence>
<protein>
    <submittedName>
        <fullName evidence="8">Glycoside hydrolase family 43</fullName>
    </submittedName>
</protein>
<dbReference type="GO" id="GO:0005975">
    <property type="term" value="P:carbohydrate metabolic process"/>
    <property type="evidence" value="ECO:0007669"/>
    <property type="project" value="InterPro"/>
</dbReference>
<evidence type="ECO:0000313" key="9">
    <source>
        <dbReference type="Proteomes" id="UP001296104"/>
    </source>
</evidence>
<dbReference type="SUPFAM" id="SSF75005">
    <property type="entry name" value="Arabinanase/levansucrase/invertase"/>
    <property type="match status" value="1"/>
</dbReference>
<dbReference type="PANTHER" id="PTHR42812">
    <property type="entry name" value="BETA-XYLOSIDASE"/>
    <property type="match status" value="1"/>
</dbReference>
<dbReference type="InterPro" id="IPR051795">
    <property type="entry name" value="Glycosyl_Hydrlase_43"/>
</dbReference>
<dbReference type="InterPro" id="IPR023296">
    <property type="entry name" value="Glyco_hydro_beta-prop_sf"/>
</dbReference>
<keyword evidence="7" id="KW-0812">Transmembrane</keyword>